<feature type="region of interest" description="Disordered" evidence="2">
    <location>
        <begin position="55"/>
        <end position="85"/>
    </location>
</feature>
<evidence type="ECO:0000313" key="3">
    <source>
        <dbReference type="EMBL" id="RXK39000.1"/>
    </source>
</evidence>
<protein>
    <submittedName>
        <fullName evidence="3">Uncharacterized protein</fullName>
    </submittedName>
</protein>
<gene>
    <name evidence="3" type="ORF">M231_03730</name>
</gene>
<name>A0A4Q1BMP9_TREME</name>
<dbReference type="Proteomes" id="UP000289152">
    <property type="component" value="Unassembled WGS sequence"/>
</dbReference>
<keyword evidence="4" id="KW-1185">Reference proteome</keyword>
<evidence type="ECO:0000313" key="4">
    <source>
        <dbReference type="Proteomes" id="UP000289152"/>
    </source>
</evidence>
<accession>A0A4Q1BMP9</accession>
<evidence type="ECO:0000256" key="2">
    <source>
        <dbReference type="SAM" id="MobiDB-lite"/>
    </source>
</evidence>
<proteinExistence type="predicted"/>
<organism evidence="3 4">
    <name type="scientific">Tremella mesenterica</name>
    <name type="common">Jelly fungus</name>
    <dbReference type="NCBI Taxonomy" id="5217"/>
    <lineage>
        <taxon>Eukaryota</taxon>
        <taxon>Fungi</taxon>
        <taxon>Dikarya</taxon>
        <taxon>Basidiomycota</taxon>
        <taxon>Agaricomycotina</taxon>
        <taxon>Tremellomycetes</taxon>
        <taxon>Tremellales</taxon>
        <taxon>Tremellaceae</taxon>
        <taxon>Tremella</taxon>
    </lineage>
</organism>
<dbReference type="AlphaFoldDB" id="A0A4Q1BMP9"/>
<dbReference type="EMBL" id="SDIL01000038">
    <property type="protein sequence ID" value="RXK39000.1"/>
    <property type="molecule type" value="Genomic_DNA"/>
</dbReference>
<sequence length="263" mass="30463">MSPIDQEASVEDTIIVNEEVGSGETNTSIVEPNSIQNIHDNVNISKDNISDTITSNANISKGNTSGDQSSEVRTTTEKHRTKRRKLTHPTCHLNLNLKMMIHYSNRSKTARQHTHVDAHFLMTFQEAARLVVEYEPRHQHNEDPKHLLRQFLHVFKPKKVGKIVRIVSGRDILRWKDTEYSVGEETDTNGSKWTKNIKLNDKFIAVGFLSIKTFAKDPEERRAVVDEVINDARKKLTSLNEAERERRKIKQMIRFIHQFMKRE</sequence>
<reference evidence="3 4" key="1">
    <citation type="submission" date="2016-06" db="EMBL/GenBank/DDBJ databases">
        <title>Evolution of pathogenesis and genome organization in the Tremellales.</title>
        <authorList>
            <person name="Cuomo C."/>
            <person name="Litvintseva A."/>
            <person name="Heitman J."/>
            <person name="Chen Y."/>
            <person name="Sun S."/>
            <person name="Springer D."/>
            <person name="Dromer F."/>
            <person name="Young S."/>
            <person name="Zeng Q."/>
            <person name="Chapman S."/>
            <person name="Gujja S."/>
            <person name="Saif S."/>
            <person name="Birren B."/>
        </authorList>
    </citation>
    <scope>NUCLEOTIDE SEQUENCE [LARGE SCALE GENOMIC DNA]</scope>
    <source>
        <strain evidence="3 4">ATCC 28783</strain>
    </source>
</reference>
<feature type="compositionally biased region" description="Polar residues" evidence="2">
    <location>
        <begin position="55"/>
        <end position="72"/>
    </location>
</feature>
<comment type="caution">
    <text evidence="3">The sequence shown here is derived from an EMBL/GenBank/DDBJ whole genome shotgun (WGS) entry which is preliminary data.</text>
</comment>
<keyword evidence="1" id="KW-0175">Coiled coil</keyword>
<dbReference type="VEuPathDB" id="FungiDB:TREMEDRAFT_64965"/>
<evidence type="ECO:0000256" key="1">
    <source>
        <dbReference type="SAM" id="Coils"/>
    </source>
</evidence>
<dbReference type="InParanoid" id="A0A4Q1BMP9"/>
<feature type="region of interest" description="Disordered" evidence="2">
    <location>
        <begin position="1"/>
        <end position="29"/>
    </location>
</feature>
<feature type="coiled-coil region" evidence="1">
    <location>
        <begin position="225"/>
        <end position="252"/>
    </location>
</feature>